<dbReference type="Proteomes" id="UP001054889">
    <property type="component" value="Unassembled WGS sequence"/>
</dbReference>
<dbReference type="PANTHER" id="PTHR43240:SF5">
    <property type="entry name" value="1,4-DIHYDROXY-2-NAPHTHOYL-COA THIOESTERASE 1"/>
    <property type="match status" value="1"/>
</dbReference>
<evidence type="ECO:0000313" key="3">
    <source>
        <dbReference type="Proteomes" id="UP001054889"/>
    </source>
</evidence>
<evidence type="ECO:0000259" key="1">
    <source>
        <dbReference type="Pfam" id="PF03061"/>
    </source>
</evidence>
<reference evidence="2" key="2">
    <citation type="submission" date="2021-12" db="EMBL/GenBank/DDBJ databases">
        <title>Resequencing data analysis of finger millet.</title>
        <authorList>
            <person name="Hatakeyama M."/>
            <person name="Aluri S."/>
            <person name="Balachadran M.T."/>
            <person name="Sivarajan S.R."/>
            <person name="Poveda L."/>
            <person name="Shimizu-Inatsugi R."/>
            <person name="Schlapbach R."/>
            <person name="Sreeman S.M."/>
            <person name="Shimizu K.K."/>
        </authorList>
    </citation>
    <scope>NUCLEOTIDE SEQUENCE</scope>
</reference>
<proteinExistence type="predicted"/>
<dbReference type="Gene3D" id="3.10.129.10">
    <property type="entry name" value="Hotdog Thioesterase"/>
    <property type="match status" value="1"/>
</dbReference>
<dbReference type="SUPFAM" id="SSF54637">
    <property type="entry name" value="Thioesterase/thiol ester dehydrase-isomerase"/>
    <property type="match status" value="1"/>
</dbReference>
<gene>
    <name evidence="2" type="primary">gb13034</name>
    <name evidence="2" type="ORF">PR202_gb13034</name>
</gene>
<comment type="caution">
    <text evidence="2">The sequence shown here is derived from an EMBL/GenBank/DDBJ whole genome shotgun (WGS) entry which is preliminary data.</text>
</comment>
<dbReference type="GO" id="GO:0061522">
    <property type="term" value="F:1,4-dihydroxy-2-naphthoyl-CoA thioesterase activity"/>
    <property type="evidence" value="ECO:0007669"/>
    <property type="project" value="TreeGrafter"/>
</dbReference>
<organism evidence="2 3">
    <name type="scientific">Eleusine coracana subsp. coracana</name>
    <dbReference type="NCBI Taxonomy" id="191504"/>
    <lineage>
        <taxon>Eukaryota</taxon>
        <taxon>Viridiplantae</taxon>
        <taxon>Streptophyta</taxon>
        <taxon>Embryophyta</taxon>
        <taxon>Tracheophyta</taxon>
        <taxon>Spermatophyta</taxon>
        <taxon>Magnoliopsida</taxon>
        <taxon>Liliopsida</taxon>
        <taxon>Poales</taxon>
        <taxon>Poaceae</taxon>
        <taxon>PACMAD clade</taxon>
        <taxon>Chloridoideae</taxon>
        <taxon>Cynodonteae</taxon>
        <taxon>Eleusininae</taxon>
        <taxon>Eleusine</taxon>
    </lineage>
</organism>
<dbReference type="InterPro" id="IPR006683">
    <property type="entry name" value="Thioestr_dom"/>
</dbReference>
<dbReference type="Pfam" id="PF03061">
    <property type="entry name" value="4HBT"/>
    <property type="match status" value="1"/>
</dbReference>
<dbReference type="EMBL" id="BQKI01000078">
    <property type="protein sequence ID" value="GJN25234.1"/>
    <property type="molecule type" value="Genomic_DNA"/>
</dbReference>
<keyword evidence="3" id="KW-1185">Reference proteome</keyword>
<accession>A0AAV5ERT8</accession>
<dbReference type="GO" id="GO:0042372">
    <property type="term" value="P:phylloquinone biosynthetic process"/>
    <property type="evidence" value="ECO:0007669"/>
    <property type="project" value="TreeGrafter"/>
</dbReference>
<dbReference type="PANTHER" id="PTHR43240">
    <property type="entry name" value="1,4-DIHYDROXY-2-NAPHTHOYL-COA THIOESTERASE 1"/>
    <property type="match status" value="1"/>
</dbReference>
<dbReference type="AlphaFoldDB" id="A0AAV5ERT8"/>
<evidence type="ECO:0000313" key="2">
    <source>
        <dbReference type="EMBL" id="GJN25234.1"/>
    </source>
</evidence>
<reference evidence="2" key="1">
    <citation type="journal article" date="2018" name="DNA Res.">
        <title>Multiple hybrid de novo genome assembly of finger millet, an orphan allotetraploid crop.</title>
        <authorList>
            <person name="Hatakeyama M."/>
            <person name="Aluri S."/>
            <person name="Balachadran M.T."/>
            <person name="Sivarajan S.R."/>
            <person name="Patrignani A."/>
            <person name="Gruter S."/>
            <person name="Poveda L."/>
            <person name="Shimizu-Inatsugi R."/>
            <person name="Baeten J."/>
            <person name="Francoijs K.J."/>
            <person name="Nataraja K.N."/>
            <person name="Reddy Y.A.N."/>
            <person name="Phadnis S."/>
            <person name="Ravikumar R.L."/>
            <person name="Schlapbach R."/>
            <person name="Sreeman S.M."/>
            <person name="Shimizu K.K."/>
        </authorList>
    </citation>
    <scope>NUCLEOTIDE SEQUENCE</scope>
</reference>
<name>A0AAV5ERT8_ELECO</name>
<feature type="domain" description="Thioesterase" evidence="1">
    <location>
        <begin position="113"/>
        <end position="151"/>
    </location>
</feature>
<dbReference type="InterPro" id="IPR029069">
    <property type="entry name" value="HotDog_dom_sf"/>
</dbReference>
<sequence>MVGATLEPRNGSSGFTGIPSILVSVHSSLTYTVPDPSTATRALASHERYGAGELDMAELDAPLHAMGFQVDELSPSRLTDRLLLTPTCCQTHSRRCCVVWCPWLPLLSRGVGLQPVPGVQLSINHIRSAAAGINVLAQAVPVYVGRSTQVGSSSLFHPLERTYYCIVRY</sequence>
<dbReference type="GO" id="GO:0005777">
    <property type="term" value="C:peroxisome"/>
    <property type="evidence" value="ECO:0007669"/>
    <property type="project" value="TreeGrafter"/>
</dbReference>
<protein>
    <recommendedName>
        <fullName evidence="1">Thioesterase domain-containing protein</fullName>
    </recommendedName>
</protein>